<name>A0A9P0Q0K7_ACAOB</name>
<reference evidence="2" key="1">
    <citation type="submission" date="2022-03" db="EMBL/GenBank/DDBJ databases">
        <authorList>
            <person name="Sayadi A."/>
        </authorList>
    </citation>
    <scope>NUCLEOTIDE SEQUENCE</scope>
</reference>
<proteinExistence type="predicted"/>
<keyword evidence="1" id="KW-0472">Membrane</keyword>
<keyword evidence="1" id="KW-0812">Transmembrane</keyword>
<feature type="transmembrane region" description="Helical" evidence="1">
    <location>
        <begin position="21"/>
        <end position="39"/>
    </location>
</feature>
<evidence type="ECO:0000313" key="2">
    <source>
        <dbReference type="EMBL" id="CAH2006103.1"/>
    </source>
</evidence>
<sequence>MILELTTNKIKDCNEILKMKAAFVIFLCGLIAVANTLPVEGPEAGNTGLSRAQVEALLKVVIPPWVTCINSNCRLGCVGQGHVAGYCAAGQCQCVPAPV</sequence>
<accession>A0A9P0Q0K7</accession>
<dbReference type="Proteomes" id="UP001152888">
    <property type="component" value="Unassembled WGS sequence"/>
</dbReference>
<dbReference type="EMBL" id="CAKOFQ010007670">
    <property type="protein sequence ID" value="CAH2006103.1"/>
    <property type="molecule type" value="Genomic_DNA"/>
</dbReference>
<evidence type="ECO:0008006" key="4">
    <source>
        <dbReference type="Google" id="ProtNLM"/>
    </source>
</evidence>
<keyword evidence="3" id="KW-1185">Reference proteome</keyword>
<protein>
    <recommendedName>
        <fullName evidence="4">Defensin</fullName>
    </recommendedName>
</protein>
<evidence type="ECO:0000256" key="1">
    <source>
        <dbReference type="SAM" id="Phobius"/>
    </source>
</evidence>
<organism evidence="2 3">
    <name type="scientific">Acanthoscelides obtectus</name>
    <name type="common">Bean weevil</name>
    <name type="synonym">Bruchus obtectus</name>
    <dbReference type="NCBI Taxonomy" id="200917"/>
    <lineage>
        <taxon>Eukaryota</taxon>
        <taxon>Metazoa</taxon>
        <taxon>Ecdysozoa</taxon>
        <taxon>Arthropoda</taxon>
        <taxon>Hexapoda</taxon>
        <taxon>Insecta</taxon>
        <taxon>Pterygota</taxon>
        <taxon>Neoptera</taxon>
        <taxon>Endopterygota</taxon>
        <taxon>Coleoptera</taxon>
        <taxon>Polyphaga</taxon>
        <taxon>Cucujiformia</taxon>
        <taxon>Chrysomeloidea</taxon>
        <taxon>Chrysomelidae</taxon>
        <taxon>Bruchinae</taxon>
        <taxon>Bruchini</taxon>
        <taxon>Acanthoscelides</taxon>
    </lineage>
</organism>
<dbReference type="AlphaFoldDB" id="A0A9P0Q0K7"/>
<gene>
    <name evidence="2" type="ORF">ACAOBT_LOCUS28910</name>
</gene>
<keyword evidence="1" id="KW-1133">Transmembrane helix</keyword>
<dbReference type="OrthoDB" id="6680221at2759"/>
<evidence type="ECO:0000313" key="3">
    <source>
        <dbReference type="Proteomes" id="UP001152888"/>
    </source>
</evidence>
<comment type="caution">
    <text evidence="2">The sequence shown here is derived from an EMBL/GenBank/DDBJ whole genome shotgun (WGS) entry which is preliminary data.</text>
</comment>